<evidence type="ECO:0000256" key="4">
    <source>
        <dbReference type="RuleBase" id="RU361168"/>
    </source>
</evidence>
<evidence type="ECO:0000313" key="7">
    <source>
        <dbReference type="Proteomes" id="UP000436088"/>
    </source>
</evidence>
<accession>A0A6A3B809</accession>
<feature type="compositionally biased region" description="Basic and acidic residues" evidence="5">
    <location>
        <begin position="147"/>
        <end position="164"/>
    </location>
</feature>
<evidence type="ECO:0000256" key="3">
    <source>
        <dbReference type="ARBA" id="ARBA00023295"/>
    </source>
</evidence>
<comment type="caution">
    <text evidence="6">The sequence shown here is derived from an EMBL/GenBank/DDBJ whole genome shotgun (WGS) entry which is preliminary data.</text>
</comment>
<dbReference type="PRINTS" id="PR00740">
    <property type="entry name" value="GLHYDRLASE27"/>
</dbReference>
<dbReference type="PANTHER" id="PTHR11452:SF33">
    <property type="entry name" value="ALPHA-GALACTOSIDASE 2"/>
    <property type="match status" value="1"/>
</dbReference>
<dbReference type="InterPro" id="IPR002241">
    <property type="entry name" value="Glyco_hydro_27"/>
</dbReference>
<keyword evidence="4" id="KW-1015">Disulfide bond</keyword>
<name>A0A6A3B809_HIBSY</name>
<protein>
    <recommendedName>
        <fullName evidence="4">Alpha-galactosidase</fullName>
        <ecNumber evidence="4">3.2.1.22</ecNumber>
    </recommendedName>
    <alternativeName>
        <fullName evidence="4">Melibiase</fullName>
    </alternativeName>
</protein>
<organism evidence="6 7">
    <name type="scientific">Hibiscus syriacus</name>
    <name type="common">Rose of Sharon</name>
    <dbReference type="NCBI Taxonomy" id="106335"/>
    <lineage>
        <taxon>Eukaryota</taxon>
        <taxon>Viridiplantae</taxon>
        <taxon>Streptophyta</taxon>
        <taxon>Embryophyta</taxon>
        <taxon>Tracheophyta</taxon>
        <taxon>Spermatophyta</taxon>
        <taxon>Magnoliopsida</taxon>
        <taxon>eudicotyledons</taxon>
        <taxon>Gunneridae</taxon>
        <taxon>Pentapetalae</taxon>
        <taxon>rosids</taxon>
        <taxon>malvids</taxon>
        <taxon>Malvales</taxon>
        <taxon>Malvaceae</taxon>
        <taxon>Malvoideae</taxon>
        <taxon>Hibiscus</taxon>
    </lineage>
</organism>
<dbReference type="GO" id="GO:0004557">
    <property type="term" value="F:alpha-galactosidase activity"/>
    <property type="evidence" value="ECO:0007669"/>
    <property type="project" value="UniProtKB-EC"/>
</dbReference>
<keyword evidence="3 4" id="KW-0326">Glycosidase</keyword>
<reference evidence="6" key="1">
    <citation type="submission" date="2019-09" db="EMBL/GenBank/DDBJ databases">
        <title>Draft genome information of white flower Hibiscus syriacus.</title>
        <authorList>
            <person name="Kim Y.-M."/>
        </authorList>
    </citation>
    <scope>NUCLEOTIDE SEQUENCE [LARGE SCALE GENOMIC DNA]</scope>
    <source>
        <strain evidence="6">YM2019G1</strain>
    </source>
</reference>
<dbReference type="SUPFAM" id="SSF51011">
    <property type="entry name" value="Glycosyl hydrolase domain"/>
    <property type="match status" value="1"/>
</dbReference>
<comment type="catalytic activity">
    <reaction evidence="4">
        <text>Hydrolysis of terminal, non-reducing alpha-D-galactose residues in alpha-D-galactosides, including galactose oligosaccharides, galactomannans and galactolipids.</text>
        <dbReference type="EC" id="3.2.1.22"/>
    </reaction>
</comment>
<dbReference type="GO" id="GO:0005975">
    <property type="term" value="P:carbohydrate metabolic process"/>
    <property type="evidence" value="ECO:0007669"/>
    <property type="project" value="InterPro"/>
</dbReference>
<dbReference type="SUPFAM" id="SSF51445">
    <property type="entry name" value="(Trans)glycosidases"/>
    <property type="match status" value="1"/>
</dbReference>
<sequence length="188" mass="20911">MAATWGNDMANSWRTSGDIRDGWDSMVLSADRNDEWASYAGPGGWNDPNILEVGKGGMTLEEYRSHFTIWALAKAPLIIGCSIPNMSNDAFEILSNEVIVVNQVLWNRGSKKAPVTAFWSDISLDPTVAVKARDRWTYSRGRVEDTYYHDHDHDHNPDPRRDEIDSGGGARESPLFSITQQGSGKAKP</sequence>
<comment type="similarity">
    <text evidence="1 4">Belongs to the glycosyl hydrolase 27 family.</text>
</comment>
<dbReference type="EMBL" id="VEPZ02000895">
    <property type="protein sequence ID" value="KAE8712471.1"/>
    <property type="molecule type" value="Genomic_DNA"/>
</dbReference>
<gene>
    <name evidence="6" type="ORF">F3Y22_tig00110253pilonHSYRG00021</name>
</gene>
<dbReference type="Proteomes" id="UP000436088">
    <property type="component" value="Unassembled WGS sequence"/>
</dbReference>
<dbReference type="PANTHER" id="PTHR11452">
    <property type="entry name" value="ALPHA-GALACTOSIDASE/ALPHA-N-ACETYLGALACTOSAMINIDASE"/>
    <property type="match status" value="1"/>
</dbReference>
<dbReference type="InterPro" id="IPR013785">
    <property type="entry name" value="Aldolase_TIM"/>
</dbReference>
<dbReference type="GO" id="GO:0009505">
    <property type="term" value="C:plant-type cell wall"/>
    <property type="evidence" value="ECO:0007669"/>
    <property type="project" value="TreeGrafter"/>
</dbReference>
<dbReference type="AlphaFoldDB" id="A0A6A3B809"/>
<evidence type="ECO:0000313" key="6">
    <source>
        <dbReference type="EMBL" id="KAE8712471.1"/>
    </source>
</evidence>
<evidence type="ECO:0000256" key="1">
    <source>
        <dbReference type="ARBA" id="ARBA00009743"/>
    </source>
</evidence>
<proteinExistence type="inferred from homology"/>
<feature type="region of interest" description="Disordered" evidence="5">
    <location>
        <begin position="147"/>
        <end position="188"/>
    </location>
</feature>
<evidence type="ECO:0000256" key="5">
    <source>
        <dbReference type="SAM" id="MobiDB-lite"/>
    </source>
</evidence>
<feature type="compositionally biased region" description="Polar residues" evidence="5">
    <location>
        <begin position="176"/>
        <end position="188"/>
    </location>
</feature>
<evidence type="ECO:0000256" key="2">
    <source>
        <dbReference type="ARBA" id="ARBA00022801"/>
    </source>
</evidence>
<dbReference type="EC" id="3.2.1.22" evidence="4"/>
<dbReference type="InterPro" id="IPR017853">
    <property type="entry name" value="GH"/>
</dbReference>
<keyword evidence="7" id="KW-1185">Reference proteome</keyword>
<keyword evidence="2 4" id="KW-0378">Hydrolase</keyword>
<dbReference type="Pfam" id="PF16499">
    <property type="entry name" value="Melibiase_2"/>
    <property type="match status" value="1"/>
</dbReference>
<dbReference type="Gene3D" id="3.20.20.70">
    <property type="entry name" value="Aldolase class I"/>
    <property type="match status" value="1"/>
</dbReference>